<evidence type="ECO:0000259" key="3">
    <source>
        <dbReference type="Pfam" id="PF00884"/>
    </source>
</evidence>
<dbReference type="EMBL" id="AAMT01000005">
    <property type="protein sequence ID" value="EAQ13277.1"/>
    <property type="molecule type" value="Genomic_DNA"/>
</dbReference>
<evidence type="ECO:0000256" key="2">
    <source>
        <dbReference type="ARBA" id="ARBA00022801"/>
    </source>
</evidence>
<dbReference type="InterPro" id="IPR000917">
    <property type="entry name" value="Sulfatase_N"/>
</dbReference>
<reference evidence="4 5" key="1">
    <citation type="journal article" date="2010" name="J. Bacteriol.">
        <title>Genome sequences of Pelagibaca bermudensis HTCC2601T and Maritimibacter alkaliphilus HTCC2654T, the type strains of two marine Roseobacter genera.</title>
        <authorList>
            <person name="Thrash J.C."/>
            <person name="Cho J.C."/>
            <person name="Ferriera S."/>
            <person name="Johnson J."/>
            <person name="Vergin K.L."/>
            <person name="Giovannoni S.J."/>
        </authorList>
    </citation>
    <scope>NUCLEOTIDE SEQUENCE [LARGE SCALE GENOMIC DNA]</scope>
    <source>
        <strain evidence="4 5">HTCC2654</strain>
    </source>
</reference>
<gene>
    <name evidence="4" type="ORF">RB2654_09414</name>
</gene>
<proteinExistence type="inferred from homology"/>
<evidence type="ECO:0000313" key="5">
    <source>
        <dbReference type="Proteomes" id="UP000002931"/>
    </source>
</evidence>
<dbReference type="HOGENOM" id="CLU_006332_9_2_5"/>
<dbReference type="PANTHER" id="PTHR42693:SF53">
    <property type="entry name" value="ENDO-4-O-SULFATASE"/>
    <property type="match status" value="1"/>
</dbReference>
<sequence>MTDRPNILVIMVDQMRADWLGVAGHPVVKTPNIDALAAQGTRFTDFNVATPVCQPNRASILTGRYPSVHGLRHNGLSLPYSQSTFVEALRASGYATALIGKSHLQRMTGHPQKKGSQPVTGPISEAVKDANRYDVESPENLTADEIVVPRPYYGFDHVDFTSDHGDRPNGHYLQWLKTSRPDDWQALRDRENQLPHNYSCPQAYRTPLPVELYPSSYIGMRGCEFLDAQDASTPFFALVSFPDPHHPFNPPGRYWDMYDPDDFEVELPFEAHETPNPVLKALREKFVDGSQFTAGQENFMATERHLKEAMALTAGMIALIDDQVGKLIDRLKANGQWDNTVVVFNADHGDFLGTFSMLLKGPYIHNSTYRVPFIWRDPERDGGTTDDRLASSIDIAPALLERAGVAPYHGIQGRSLWSGERREELLMEFEDNAYPKPYFTDRPANSRTLLTPDHRMTVYEGEDWGELYERVTDPDETRNFWGDPDHTVLRTTLIHKLVDELIGATETSPFPPFRA</sequence>
<evidence type="ECO:0000313" key="4">
    <source>
        <dbReference type="EMBL" id="EAQ13277.1"/>
    </source>
</evidence>
<comment type="similarity">
    <text evidence="1">Belongs to the sulfatase family.</text>
</comment>
<dbReference type="Gene3D" id="3.40.720.10">
    <property type="entry name" value="Alkaline Phosphatase, subunit A"/>
    <property type="match status" value="1"/>
</dbReference>
<dbReference type="SUPFAM" id="SSF53649">
    <property type="entry name" value="Alkaline phosphatase-like"/>
    <property type="match status" value="1"/>
</dbReference>
<dbReference type="InterPro" id="IPR050738">
    <property type="entry name" value="Sulfatase"/>
</dbReference>
<dbReference type="eggNOG" id="COG3119">
    <property type="taxonomic scope" value="Bacteria"/>
</dbReference>
<feature type="domain" description="Sulfatase N-terminal" evidence="3">
    <location>
        <begin position="224"/>
        <end position="405"/>
    </location>
</feature>
<dbReference type="AlphaFoldDB" id="A3VED9"/>
<evidence type="ECO:0000256" key="1">
    <source>
        <dbReference type="ARBA" id="ARBA00008779"/>
    </source>
</evidence>
<dbReference type="Pfam" id="PF00884">
    <property type="entry name" value="Sulfatase"/>
    <property type="match status" value="2"/>
</dbReference>
<dbReference type="InterPro" id="IPR017850">
    <property type="entry name" value="Alkaline_phosphatase_core_sf"/>
</dbReference>
<dbReference type="Proteomes" id="UP000002931">
    <property type="component" value="Unassembled WGS sequence"/>
</dbReference>
<name>A3VED9_9RHOB</name>
<dbReference type="PANTHER" id="PTHR42693">
    <property type="entry name" value="ARYLSULFATASE FAMILY MEMBER"/>
    <property type="match status" value="1"/>
</dbReference>
<organism evidence="4 5">
    <name type="scientific">Maritimibacter alkaliphilus HTCC2654</name>
    <dbReference type="NCBI Taxonomy" id="314271"/>
    <lineage>
        <taxon>Bacteria</taxon>
        <taxon>Pseudomonadati</taxon>
        <taxon>Pseudomonadota</taxon>
        <taxon>Alphaproteobacteria</taxon>
        <taxon>Rhodobacterales</taxon>
        <taxon>Roseobacteraceae</taxon>
        <taxon>Maritimibacter</taxon>
    </lineage>
</organism>
<keyword evidence="5" id="KW-1185">Reference proteome</keyword>
<protein>
    <submittedName>
        <fullName evidence="4">Probable sulfatase</fullName>
    </submittedName>
</protein>
<dbReference type="STRING" id="314271.RB2654_09414"/>
<feature type="domain" description="Sulfatase N-terminal" evidence="3">
    <location>
        <begin position="5"/>
        <end position="135"/>
    </location>
</feature>
<dbReference type="GO" id="GO:0004065">
    <property type="term" value="F:arylsulfatase activity"/>
    <property type="evidence" value="ECO:0007669"/>
    <property type="project" value="TreeGrafter"/>
</dbReference>
<dbReference type="OrthoDB" id="9795675at2"/>
<dbReference type="RefSeq" id="WP_008330845.1">
    <property type="nucleotide sequence ID" value="NZ_CH902578.1"/>
</dbReference>
<comment type="caution">
    <text evidence="4">The sequence shown here is derived from an EMBL/GenBank/DDBJ whole genome shotgun (WGS) entry which is preliminary data.</text>
</comment>
<accession>A3VED9</accession>
<keyword evidence="2" id="KW-0378">Hydrolase</keyword>